<dbReference type="RefSeq" id="XP_033603678.1">
    <property type="nucleotide sequence ID" value="XM_033743462.1"/>
</dbReference>
<keyword evidence="3" id="KW-1185">Reference proteome</keyword>
<feature type="domain" description="DUF7582" evidence="1">
    <location>
        <begin position="39"/>
        <end position="233"/>
    </location>
</feature>
<gene>
    <name evidence="2" type="ORF">EJ05DRAFT_473767</name>
</gene>
<accession>A0A6A6WHV2</accession>
<reference evidence="2" key="1">
    <citation type="journal article" date="2020" name="Stud. Mycol.">
        <title>101 Dothideomycetes genomes: a test case for predicting lifestyles and emergence of pathogens.</title>
        <authorList>
            <person name="Haridas S."/>
            <person name="Albert R."/>
            <person name="Binder M."/>
            <person name="Bloem J."/>
            <person name="Labutti K."/>
            <person name="Salamov A."/>
            <person name="Andreopoulos B."/>
            <person name="Baker S."/>
            <person name="Barry K."/>
            <person name="Bills G."/>
            <person name="Bluhm B."/>
            <person name="Cannon C."/>
            <person name="Castanera R."/>
            <person name="Culley D."/>
            <person name="Daum C."/>
            <person name="Ezra D."/>
            <person name="Gonzalez J."/>
            <person name="Henrissat B."/>
            <person name="Kuo A."/>
            <person name="Liang C."/>
            <person name="Lipzen A."/>
            <person name="Lutzoni F."/>
            <person name="Magnuson J."/>
            <person name="Mondo S."/>
            <person name="Nolan M."/>
            <person name="Ohm R."/>
            <person name="Pangilinan J."/>
            <person name="Park H.-J."/>
            <person name="Ramirez L."/>
            <person name="Alfaro M."/>
            <person name="Sun H."/>
            <person name="Tritt A."/>
            <person name="Yoshinaga Y."/>
            <person name="Zwiers L.-H."/>
            <person name="Turgeon B."/>
            <person name="Goodwin S."/>
            <person name="Spatafora J."/>
            <person name="Crous P."/>
            <person name="Grigoriev I."/>
        </authorList>
    </citation>
    <scope>NUCLEOTIDE SEQUENCE</scope>
    <source>
        <strain evidence="2">CBS 121739</strain>
    </source>
</reference>
<dbReference type="GeneID" id="54484516"/>
<dbReference type="EMBL" id="ML996567">
    <property type="protein sequence ID" value="KAF2761227.1"/>
    <property type="molecule type" value="Genomic_DNA"/>
</dbReference>
<organism evidence="2 3">
    <name type="scientific">Pseudovirgaria hyperparasitica</name>
    <dbReference type="NCBI Taxonomy" id="470096"/>
    <lineage>
        <taxon>Eukaryota</taxon>
        <taxon>Fungi</taxon>
        <taxon>Dikarya</taxon>
        <taxon>Ascomycota</taxon>
        <taxon>Pezizomycotina</taxon>
        <taxon>Dothideomycetes</taxon>
        <taxon>Dothideomycetes incertae sedis</taxon>
        <taxon>Acrospermales</taxon>
        <taxon>Acrospermaceae</taxon>
        <taxon>Pseudovirgaria</taxon>
    </lineage>
</organism>
<proteinExistence type="predicted"/>
<sequence>MGCNVSVPNRAPSPSQLLELAPVAHPGQQSLAPELNRDTLVRALENVAAYLKSKGISITVIAVGGAVNTIFCRTRGTTHDIDFFNSILKDKEFKAIIEASSYARSKDRQLQSDWFNNRTVLFVPRSQRDALTRRAIAQNEVVFQAKGLTVLAAPWDYAIAAKLNRLTGSSGSGKPSKPYDMSDAATYLERYLRSKRAKGITKSQIKAWARLYETHCSDQVIAQLDAEYQKQYKLKVIDMSR</sequence>
<dbReference type="InterPro" id="IPR056004">
    <property type="entry name" value="DUF7582"/>
</dbReference>
<evidence type="ECO:0000313" key="2">
    <source>
        <dbReference type="EMBL" id="KAF2761227.1"/>
    </source>
</evidence>
<evidence type="ECO:0000259" key="1">
    <source>
        <dbReference type="Pfam" id="PF24483"/>
    </source>
</evidence>
<protein>
    <recommendedName>
        <fullName evidence="1">DUF7582 domain-containing protein</fullName>
    </recommendedName>
</protein>
<evidence type="ECO:0000313" key="3">
    <source>
        <dbReference type="Proteomes" id="UP000799437"/>
    </source>
</evidence>
<name>A0A6A6WHV2_9PEZI</name>
<dbReference type="AlphaFoldDB" id="A0A6A6WHV2"/>
<dbReference type="Proteomes" id="UP000799437">
    <property type="component" value="Unassembled WGS sequence"/>
</dbReference>
<dbReference type="OrthoDB" id="3348320at2759"/>
<dbReference type="Pfam" id="PF24483">
    <property type="entry name" value="DUF7582"/>
    <property type="match status" value="1"/>
</dbReference>